<dbReference type="Gene3D" id="2.40.50.140">
    <property type="entry name" value="Nucleic acid-binding proteins"/>
    <property type="match status" value="1"/>
</dbReference>
<dbReference type="SUPFAM" id="SSF50249">
    <property type="entry name" value="Nucleic acid-binding proteins"/>
    <property type="match status" value="1"/>
</dbReference>
<keyword evidence="2" id="KW-0689">Ribosomal protein</keyword>
<accession>A0A448ZYZ6</accession>
<dbReference type="SMART" id="SM00316">
    <property type="entry name" value="S1"/>
    <property type="match status" value="1"/>
</dbReference>
<dbReference type="GO" id="GO:0003676">
    <property type="term" value="F:nucleic acid binding"/>
    <property type="evidence" value="ECO:0007669"/>
    <property type="project" value="InterPro"/>
</dbReference>
<dbReference type="CDD" id="cd00164">
    <property type="entry name" value="S1_like"/>
    <property type="match status" value="1"/>
</dbReference>
<dbReference type="AlphaFoldDB" id="A0A448ZYZ6"/>
<proteinExistence type="predicted"/>
<dbReference type="GO" id="GO:0005840">
    <property type="term" value="C:ribosome"/>
    <property type="evidence" value="ECO:0007669"/>
    <property type="project" value="UniProtKB-KW"/>
</dbReference>
<dbReference type="InterPro" id="IPR003029">
    <property type="entry name" value="S1_domain"/>
</dbReference>
<dbReference type="EMBL" id="LR214939">
    <property type="protein sequence ID" value="VEU56491.1"/>
    <property type="molecule type" value="Genomic_DNA"/>
</dbReference>
<keyword evidence="2" id="KW-0614">Plasmid</keyword>
<dbReference type="RefSeq" id="WP_024544306.1">
    <property type="nucleotide sequence ID" value="NZ_BPLV01000002.1"/>
</dbReference>
<organism evidence="2">
    <name type="scientific">Metamycoplasma salivarium</name>
    <name type="common">Mycoplasma salivarium</name>
    <dbReference type="NCBI Taxonomy" id="2124"/>
    <lineage>
        <taxon>Bacteria</taxon>
        <taxon>Bacillati</taxon>
        <taxon>Mycoplasmatota</taxon>
        <taxon>Mycoplasmoidales</taxon>
        <taxon>Metamycoplasmataceae</taxon>
        <taxon>Metamycoplasma</taxon>
    </lineage>
</organism>
<keyword evidence="2" id="KW-0687">Ribonucleoprotein</keyword>
<dbReference type="PROSITE" id="PS50126">
    <property type="entry name" value="S1"/>
    <property type="match status" value="1"/>
</dbReference>
<gene>
    <name evidence="2" type="primary">rpsA</name>
    <name evidence="2" type="ORF">NCTC10113_01400</name>
</gene>
<sequence length="111" mass="13266">MQEYEIGQIIKAKITKIWKRFVYLMTIDGRKCYLSVNEISDFFVSNIKEKFRVGEIKQVQIIGIDRNLLIVSYKQIHPIELKNPFDYKMQTKDNHFDELLDFVEKGIKYGK</sequence>
<geneLocation type="plasmid" evidence="2">
    <name>2</name>
</geneLocation>
<protein>
    <submittedName>
        <fullName evidence="2">30S ribosomal protein s1</fullName>
    </submittedName>
</protein>
<name>A0A448ZYZ6_METSV</name>
<evidence type="ECO:0000259" key="1">
    <source>
        <dbReference type="PROSITE" id="PS50126"/>
    </source>
</evidence>
<feature type="domain" description="S1 motif" evidence="1">
    <location>
        <begin position="7"/>
        <end position="74"/>
    </location>
</feature>
<reference evidence="2" key="1">
    <citation type="submission" date="2019-01" db="EMBL/GenBank/DDBJ databases">
        <authorList>
            <consortium name="Pathogen Informatics"/>
        </authorList>
    </citation>
    <scope>NUCLEOTIDE SEQUENCE [LARGE SCALE GENOMIC DNA]</scope>
    <source>
        <strain evidence="2">NCTC10113</strain>
    </source>
</reference>
<dbReference type="Pfam" id="PF00575">
    <property type="entry name" value="S1"/>
    <property type="match status" value="1"/>
</dbReference>
<dbReference type="InterPro" id="IPR012340">
    <property type="entry name" value="NA-bd_OB-fold"/>
</dbReference>
<evidence type="ECO:0000313" key="2">
    <source>
        <dbReference type="EMBL" id="VEU56491.1"/>
    </source>
</evidence>